<organism evidence="3 4">
    <name type="scientific">Emergomyces africanus</name>
    <dbReference type="NCBI Taxonomy" id="1955775"/>
    <lineage>
        <taxon>Eukaryota</taxon>
        <taxon>Fungi</taxon>
        <taxon>Dikarya</taxon>
        <taxon>Ascomycota</taxon>
        <taxon>Pezizomycotina</taxon>
        <taxon>Eurotiomycetes</taxon>
        <taxon>Eurotiomycetidae</taxon>
        <taxon>Onygenales</taxon>
        <taxon>Ajellomycetaceae</taxon>
        <taxon>Emergomyces</taxon>
    </lineage>
</organism>
<sequence length="714" mass="79370">MESEEQKGPSPRKVPEELDLERNGDYTMFSINDSPNTTTSSQPLIEHDKLEPPPFTPDGPPRGGYKLTRYYTRTIVGILTPLVVTGFWVAISLSLLQRRDVVKYGDKNEIQIYYSWFILAVFGLGLSKYGLAGVEVAMLQHPFWQARNTMVLLMHSDKSWGGPDGWSRYIARLFTGRHPATHRLWHLLASISITGSIAIPLSGICMELADGYVNTAEYPLVSGRTLENFNSRDTGQTASRGSSAWRTASPVTVPGMGIIYTPPYINRDQFPQLGKLPNALPLRGGIPEFFLTPQSATPISGKGWGLRLGYNCSAVKSASEFTVLAREKNPQNPINRKLAQVGRSPSFEGNSTIHALSPSDWHLSRNIWGYARIGIDLIPLSIYDGSEVSSFDEKGFQNGNVLEYVMWQLRFPTAYPDLSKQPQFDDKIEPSMADMYQPFTMASDGTPQVDKSFFGEDEEEALDSIPKKRLINIAEPIGVRCVHTSVLGTAELDGRTSAYTNFKQTPSPPFNHSEVESPASRFGVTAAKILEDDYFQLFTAIMAAPPEVISNSLDYKRYIQPSALVEAIMRAYAMDALQLMYDGIYSTEPGASYIAKNLTSSRRGKVLERGKFNAALPGTLFVLWSVSSAIIGVIYGFRRRWSETLDGYSLFRFGVDLAHEVRHHPELSSSDGLDKCTKLQELPGLIGDSRPDMEVGHISLVAKHNVARKDKLYC</sequence>
<dbReference type="AlphaFoldDB" id="A0A1B7NYJ9"/>
<name>A0A1B7NYJ9_9EURO</name>
<dbReference type="EMBL" id="LGUA01000395">
    <property type="protein sequence ID" value="OAX81858.1"/>
    <property type="molecule type" value="Genomic_DNA"/>
</dbReference>
<comment type="caution">
    <text evidence="3">The sequence shown here is derived from an EMBL/GenBank/DDBJ whole genome shotgun (WGS) entry which is preliminary data.</text>
</comment>
<proteinExistence type="predicted"/>
<evidence type="ECO:0000313" key="3">
    <source>
        <dbReference type="EMBL" id="OAX81858.1"/>
    </source>
</evidence>
<keyword evidence="2" id="KW-0812">Transmembrane</keyword>
<feature type="region of interest" description="Disordered" evidence="1">
    <location>
        <begin position="1"/>
        <end position="61"/>
    </location>
</feature>
<dbReference type="Proteomes" id="UP000091918">
    <property type="component" value="Unassembled WGS sequence"/>
</dbReference>
<reference evidence="3 4" key="1">
    <citation type="submission" date="2015-07" db="EMBL/GenBank/DDBJ databases">
        <title>Emmonsia species relationships and genome sequence.</title>
        <authorList>
            <person name="Cuomo C.A."/>
            <person name="Schwartz I.S."/>
            <person name="Kenyon C."/>
            <person name="de Hoog G.S."/>
            <person name="Govender N.P."/>
            <person name="Botha A."/>
            <person name="Moreno L."/>
            <person name="de Vries M."/>
            <person name="Munoz J.F."/>
            <person name="Stielow J.B."/>
        </authorList>
    </citation>
    <scope>NUCLEOTIDE SEQUENCE [LARGE SCALE GENOMIC DNA]</scope>
    <source>
        <strain evidence="3 4">CBS 136260</strain>
    </source>
</reference>
<evidence type="ECO:0000256" key="2">
    <source>
        <dbReference type="SAM" id="Phobius"/>
    </source>
</evidence>
<protein>
    <submittedName>
        <fullName evidence="3">Uncharacterized protein</fullName>
    </submittedName>
</protein>
<feature type="transmembrane region" description="Helical" evidence="2">
    <location>
        <begin position="615"/>
        <end position="637"/>
    </location>
</feature>
<feature type="compositionally biased region" description="Polar residues" evidence="1">
    <location>
        <begin position="29"/>
        <end position="43"/>
    </location>
</feature>
<keyword evidence="2" id="KW-1133">Transmembrane helix</keyword>
<evidence type="ECO:0000256" key="1">
    <source>
        <dbReference type="SAM" id="MobiDB-lite"/>
    </source>
</evidence>
<keyword evidence="2" id="KW-0472">Membrane</keyword>
<evidence type="ECO:0000313" key="4">
    <source>
        <dbReference type="Proteomes" id="UP000091918"/>
    </source>
</evidence>
<gene>
    <name evidence="3" type="ORF">ACJ72_03795</name>
</gene>
<feature type="compositionally biased region" description="Basic and acidic residues" evidence="1">
    <location>
        <begin position="1"/>
        <end position="24"/>
    </location>
</feature>
<feature type="transmembrane region" description="Helical" evidence="2">
    <location>
        <begin position="70"/>
        <end position="91"/>
    </location>
</feature>
<keyword evidence="4" id="KW-1185">Reference proteome</keyword>
<feature type="transmembrane region" description="Helical" evidence="2">
    <location>
        <begin position="112"/>
        <end position="131"/>
    </location>
</feature>
<dbReference type="OrthoDB" id="5287717at2759"/>
<accession>A0A1B7NYJ9</accession>